<dbReference type="Gene3D" id="3.60.21.10">
    <property type="match status" value="1"/>
</dbReference>
<dbReference type="InterPro" id="IPR051158">
    <property type="entry name" value="Metallophosphoesterase_sf"/>
</dbReference>
<evidence type="ECO:0000313" key="2">
    <source>
        <dbReference type="EMBL" id="MBS7525481.1"/>
    </source>
</evidence>
<dbReference type="InterPro" id="IPR029052">
    <property type="entry name" value="Metallo-depent_PP-like"/>
</dbReference>
<dbReference type="EMBL" id="JAHBCL010000003">
    <property type="protein sequence ID" value="MBS7525481.1"/>
    <property type="molecule type" value="Genomic_DNA"/>
</dbReference>
<reference evidence="2 3" key="1">
    <citation type="submission" date="2021-05" db="EMBL/GenBank/DDBJ databases">
        <title>Fusibacter ferrireducens sp. nov., an anaerobic, sulfur- and Fe-reducing bacterium isolated from the mangrove sediment.</title>
        <authorList>
            <person name="Qiu D."/>
        </authorList>
    </citation>
    <scope>NUCLEOTIDE SEQUENCE [LARGE SCALE GENOMIC DNA]</scope>
    <source>
        <strain evidence="2 3">DSM 12116</strain>
    </source>
</reference>
<comment type="caution">
    <text evidence="2">The sequence shown here is derived from an EMBL/GenBank/DDBJ whole genome shotgun (WGS) entry which is preliminary data.</text>
</comment>
<dbReference type="PIRSF" id="PIRSF033094">
    <property type="entry name" value="Pesterase_CT488"/>
    <property type="match status" value="1"/>
</dbReference>
<dbReference type="InterPro" id="IPR014578">
    <property type="entry name" value="Pesterase_CT488"/>
</dbReference>
<feature type="domain" description="Calcineurin-like phosphoesterase" evidence="1">
    <location>
        <begin position="1"/>
        <end position="196"/>
    </location>
</feature>
<proteinExistence type="predicted"/>
<dbReference type="SUPFAM" id="SSF56300">
    <property type="entry name" value="Metallo-dependent phosphatases"/>
    <property type="match status" value="1"/>
</dbReference>
<dbReference type="PANTHER" id="PTHR31302:SF22">
    <property type="entry name" value="PHOSPHOESTERASE"/>
    <property type="match status" value="1"/>
</dbReference>
<protein>
    <submittedName>
        <fullName evidence="2">Metallophosphoesterase</fullName>
    </submittedName>
</protein>
<gene>
    <name evidence="2" type="ORF">KHM83_02175</name>
</gene>
<name>A0ABS5PLL1_9FIRM</name>
<dbReference type="InterPro" id="IPR004843">
    <property type="entry name" value="Calcineurin-like_PHP"/>
</dbReference>
<accession>A0ABS5PLL1</accession>
<organism evidence="2 3">
    <name type="scientific">Fusibacter paucivorans</name>
    <dbReference type="NCBI Taxonomy" id="76009"/>
    <lineage>
        <taxon>Bacteria</taxon>
        <taxon>Bacillati</taxon>
        <taxon>Bacillota</taxon>
        <taxon>Clostridia</taxon>
        <taxon>Eubacteriales</taxon>
        <taxon>Eubacteriales Family XII. Incertae Sedis</taxon>
        <taxon>Fusibacter</taxon>
    </lineage>
</organism>
<evidence type="ECO:0000259" key="1">
    <source>
        <dbReference type="Pfam" id="PF00149"/>
    </source>
</evidence>
<keyword evidence="3" id="KW-1185">Reference proteome</keyword>
<sequence>MAIYAIGDLHLSFGGDKPMDVFGENWILHYEKIKSDWLARVKPEDTVILPGDISWAMTFESAYIDLAWIDALPGHKIIFKGNHDYWWSSKRRMAGVFETLTFVHNDYAVVGDIAICGTRGWICPNVTKFEAEDEKIYLREGMRLEHSLKAAKADGYERIIGALHFPPTNELHEPTVFTALMTQYGVEKVVYGHIHSNPFFKTALQGSYEGVLYYLTACDYLSFKLFALEGA</sequence>
<dbReference type="Pfam" id="PF00149">
    <property type="entry name" value="Metallophos"/>
    <property type="match status" value="1"/>
</dbReference>
<dbReference type="RefSeq" id="WP_213235271.1">
    <property type="nucleotide sequence ID" value="NZ_JAHBCL010000003.1"/>
</dbReference>
<evidence type="ECO:0000313" key="3">
    <source>
        <dbReference type="Proteomes" id="UP000746471"/>
    </source>
</evidence>
<dbReference type="Proteomes" id="UP000746471">
    <property type="component" value="Unassembled WGS sequence"/>
</dbReference>
<dbReference type="PANTHER" id="PTHR31302">
    <property type="entry name" value="TRANSMEMBRANE PROTEIN WITH METALLOPHOSPHOESTERASE DOMAIN-RELATED"/>
    <property type="match status" value="1"/>
</dbReference>